<proteinExistence type="predicted"/>
<sequence>MYLNRELLRLKEVIAKDFKLFDQDRVAAIYYDEDDFKVVDIAAQDLAEDIFSVTGKKAKVINNSANLAKQMILVGTLGKNKLIANLVKEKIIDISGIKNNWESFLITTVQNPVDAVEQALVIVGSDRRATAFGVYELAKQIGVSPWSWWADVPVLKKEKIIIKNKSYVYGPPAVKYRGIFINDEDWGLQPWAAKNFEADKGDIGPRTYAKIFELLLRLKANYIWPAMHPCTRAFNGFSANKVIADNYAIVVGSSHCEPMLRNNVGEWNKELFNQYTKKEWTAESWNYQTNPDIIFKYWEDRVKENSQYENTYTVGMRGIHDGGMPGPDSLSKKVKLLEKVISDQRKILKKHIDYEIDQVPQVFCPYKEVLDIYNEGLNLPDDITTLWSNDNFGYLTRLPTAKESKRSGGAGIYYHISYWGRPHDYLWLCTTNPTLIWEEMKKAYQYNARQIWVLNVGDLKPGEFLTEFFLTLGWQIDKMTDKDIEEYISNWITINFNQQYSSQITEIILEFYQLNYIRKPEHLGWNSVYPNTAIQDPEFSIFNYGDEVEKYLNRYLKIANLAEKIYLALEEKFKAAFYQLVLYPVKGAALMAQKMLYAYKNRIYASQGRISANKYARLTKTAYQQLKKATNYYNEKLNNGKWQGIISMKPRQLPVFEMPELTQVIPQIKADYGIILENSQELLNSNHNNKLPAFSKFSQKSYFIDIFNKSDQQINWQAKVEQDWINISVNSGILEDELRLFVSIIWDKIPAGDIVEGEINLSILGEDNLIKLEVYNPNLIEAATKNTFIEINKYIALEAENYSKKVNNQTASWKFIKGLSRTGKGSLAATSVNNSAFEIKELGITNFQAQSPLLEYNLIISTPGEVIITAYFLPTNAVNDKKYLRYAVALDTDDPQLAELFSYTDEYDKTWQQDVLRSTKISQTKHYFNKPGKHKLKIWMVDPGVIIDKIVLDFGGVKPSYLGPAETLYN</sequence>
<dbReference type="RefSeq" id="WP_089862549.1">
    <property type="nucleotide sequence ID" value="NZ_FOTI01000051.1"/>
</dbReference>
<reference evidence="3 4" key="1">
    <citation type="submission" date="2016-10" db="EMBL/GenBank/DDBJ databases">
        <authorList>
            <person name="de Groot N.N."/>
        </authorList>
    </citation>
    <scope>NUCLEOTIDE SEQUENCE [LARGE SCALE GENOMIC DNA]</scope>
    <source>
        <strain evidence="3 4">ATCC 51327</strain>
    </source>
</reference>
<dbReference type="GO" id="GO:0016787">
    <property type="term" value="F:hydrolase activity"/>
    <property type="evidence" value="ECO:0007669"/>
    <property type="project" value="UniProtKB-KW"/>
</dbReference>
<keyword evidence="1" id="KW-0378">Hydrolase</keyword>
<dbReference type="Gene3D" id="3.30.379.10">
    <property type="entry name" value="Chitobiase/beta-hexosaminidase domain 2-like"/>
    <property type="match status" value="1"/>
</dbReference>
<dbReference type="InterPro" id="IPR042301">
    <property type="entry name" value="GH115_sf"/>
</dbReference>
<feature type="domain" description="Gylcosyl hydrolase 115 C-terminal" evidence="2">
    <location>
        <begin position="787"/>
        <end position="966"/>
    </location>
</feature>
<dbReference type="Pfam" id="PF15979">
    <property type="entry name" value="Glyco_hydro_115"/>
    <property type="match status" value="1"/>
</dbReference>
<evidence type="ECO:0000313" key="4">
    <source>
        <dbReference type="Proteomes" id="UP000199006"/>
    </source>
</evidence>
<name>A0A1I4M9Y1_9FIRM</name>
<evidence type="ECO:0000256" key="1">
    <source>
        <dbReference type="ARBA" id="ARBA00022801"/>
    </source>
</evidence>
<dbReference type="Gene3D" id="3.20.20.520">
    <property type="entry name" value="Glycosyl hydrolase family 115"/>
    <property type="match status" value="1"/>
</dbReference>
<dbReference type="SUPFAM" id="SSF55545">
    <property type="entry name" value="beta-N-acetylhexosaminidase-like domain"/>
    <property type="match status" value="1"/>
</dbReference>
<accession>A0A1I4M9Y1</accession>
<organism evidence="3 4">
    <name type="scientific">Halanaerobium salsuginis</name>
    <dbReference type="NCBI Taxonomy" id="29563"/>
    <lineage>
        <taxon>Bacteria</taxon>
        <taxon>Bacillati</taxon>
        <taxon>Bacillota</taxon>
        <taxon>Clostridia</taxon>
        <taxon>Halanaerobiales</taxon>
        <taxon>Halanaerobiaceae</taxon>
        <taxon>Halanaerobium</taxon>
    </lineage>
</organism>
<dbReference type="InterPro" id="IPR031924">
    <property type="entry name" value="GH115"/>
</dbReference>
<dbReference type="AlphaFoldDB" id="A0A1I4M9Y1"/>
<dbReference type="Gene3D" id="2.60.120.1620">
    <property type="match status" value="1"/>
</dbReference>
<dbReference type="InterPro" id="IPR029018">
    <property type="entry name" value="Hex-like_dom2"/>
</dbReference>
<dbReference type="OrthoDB" id="8727830at2"/>
<gene>
    <name evidence="3" type="ORF">SAMN02983006_02547</name>
</gene>
<dbReference type="Gene3D" id="1.20.58.2150">
    <property type="match status" value="1"/>
</dbReference>
<keyword evidence="4" id="KW-1185">Reference proteome</keyword>
<dbReference type="STRING" id="29563.SAMN02983006_02547"/>
<dbReference type="Proteomes" id="UP000199006">
    <property type="component" value="Unassembled WGS sequence"/>
</dbReference>
<dbReference type="PANTHER" id="PTHR37842">
    <property type="match status" value="1"/>
</dbReference>
<dbReference type="PANTHER" id="PTHR37842:SF2">
    <property type="entry name" value="GYLCOSYL HYDROLASE 115 C-TERMINAL DOMAIN-CONTAINING PROTEIN"/>
    <property type="match status" value="1"/>
</dbReference>
<protein>
    <submittedName>
        <fullName evidence="3">S-layer like family, C-terminal region</fullName>
    </submittedName>
</protein>
<evidence type="ECO:0000313" key="3">
    <source>
        <dbReference type="EMBL" id="SFM00122.1"/>
    </source>
</evidence>
<dbReference type="Pfam" id="PF17829">
    <property type="entry name" value="GH115_C"/>
    <property type="match status" value="1"/>
</dbReference>
<dbReference type="GO" id="GO:0005975">
    <property type="term" value="P:carbohydrate metabolic process"/>
    <property type="evidence" value="ECO:0007669"/>
    <property type="project" value="UniProtKB-ARBA"/>
</dbReference>
<dbReference type="EMBL" id="FOTI01000051">
    <property type="protein sequence ID" value="SFM00122.1"/>
    <property type="molecule type" value="Genomic_DNA"/>
</dbReference>
<evidence type="ECO:0000259" key="2">
    <source>
        <dbReference type="Pfam" id="PF17829"/>
    </source>
</evidence>
<dbReference type="InterPro" id="IPR041437">
    <property type="entry name" value="GH115_C"/>
</dbReference>